<dbReference type="Pfam" id="PF13558">
    <property type="entry name" value="SbcC_Walker_B"/>
    <property type="match status" value="1"/>
</dbReference>
<evidence type="ECO:0000313" key="5">
    <source>
        <dbReference type="EMBL" id="WFN36964.1"/>
    </source>
</evidence>
<keyword evidence="6" id="KW-1185">Reference proteome</keyword>
<organism evidence="5 6">
    <name type="scientific">Methanomicrobium antiquum</name>
    <dbReference type="NCBI Taxonomy" id="487686"/>
    <lineage>
        <taxon>Archaea</taxon>
        <taxon>Methanobacteriati</taxon>
        <taxon>Methanobacteriota</taxon>
        <taxon>Stenosarchaea group</taxon>
        <taxon>Methanomicrobia</taxon>
        <taxon>Methanomicrobiales</taxon>
        <taxon>Methanomicrobiaceae</taxon>
        <taxon>Methanomicrobium</taxon>
    </lineage>
</organism>
<name>A0AAF0FYQ8_9EURY</name>
<evidence type="ECO:0000259" key="4">
    <source>
        <dbReference type="Pfam" id="PF13476"/>
    </source>
</evidence>
<sequence>MKILKLRFSNLNSLYGEWNIDFTESSYLNDGIFAITGPTGSGKTTIMDAVCLALYGRTPRLGIISQGTNEIMSRKTGECFSEVLFESSKGKFLCHWSQKRSYLKPDGNLQTPKHEISDVSSGKILESSSKRMVLKAVEEVTGMDFERFTRSVMLAQGGFAAFLEAEPAERSPILEQITGTEIYSKISVKIHEKTKEEKDKLAVINAGIDAVALLSDEERELLLHEKANNLKDAKEVSERIKSLNESLNLISKINELKIELNQLEIKKADALKESEEFESDFLKLNRAKKAAEIEGVYQNYRYAAEQAEKAKTEYEKALRETDNLKKEIEILTKDLNSAEDTLNLSKKEFLSEKEKIERVNSLDNKISAEEKAYSDYKRRCESLRDKKESSNEAINRLKKSLEEKNKLLLKCLDYLQTNARDSEISEILGTIKIKFSNLSDYSKKRDEAKKRLFEIIANKKKCLSLLKEHTEALENQNNECQKAKETIRELEEKLTDILSGKDADSVQKEKIELERILFSINNLSELKIKENNCISQIDNLKDKNKILESKRNTIVASLENIEKSISAEERILKELEDKRVLAAKIESLEDERKNLKEGTPCPLCGSKKHPILDNSTEIPLISSDEFKIQKEKISSLNDSYLKAKEETANIKAEISQNENRISEYETLIAEIHSDTDLEILKSGDCHDDLRDKTSEYYNEISEGISQSLQLIKSKIEKSEELKKLLLSSKENLSSLKDSYYKSERDYNSAKNSFEALEKEEIFISDEINRLKEEIYKESKNLTALLSGFIRLPQVNYSPEEDNNSFGSKIELKTKKSEKYDLEKSDSDKYEYKSESFYISESENFTFNDFLAYSLDILNQLEERKENYKTKTFDKETLSKEILILEKEAENTLKLLEDTNEEISKVSDVFLKTKKELQNLRNQREILYGTKDPKEEEIKFSDKLQNAQESFDNIKGRIQTLQGSLKSKDRQKDELFTEKTRYSSTLMAKEMLFSDAVSDAGFETETEFSKALLPHEEIKNLELRRDEIEGKKKSIETMLSQRQKELIDKENNNNTEQSFDEISAEKSSAEENYKNLLSKTGAIDSRISENDKKVAELSEKLLIKNKQKEICNRWERLHSLIGSADGKKFRNFAQGLTFEIMIKNANRCLESMNDRYLLIQNPEKNLDLCVIDNYQAGEIRSTKNLSGGESFIISLALALGLSNMAGRNVKVDSLFLDEGFGTLDDDSLETAIDTLAGLKQDGKLIGVISHVSAIKERIPTKIEISKKNGGKSTLKGPGCQSL</sequence>
<protein>
    <submittedName>
        <fullName evidence="5">AAA family ATPase</fullName>
    </submittedName>
</protein>
<dbReference type="Gene3D" id="3.40.50.300">
    <property type="entry name" value="P-loop containing nucleotide triphosphate hydrolases"/>
    <property type="match status" value="2"/>
</dbReference>
<feature type="domain" description="Rad50/SbcC-type AAA" evidence="4">
    <location>
        <begin position="5"/>
        <end position="264"/>
    </location>
</feature>
<comment type="similarity">
    <text evidence="2">Belongs to the Sph1/Sph2 family.</text>
</comment>
<dbReference type="GO" id="GO:0016887">
    <property type="term" value="F:ATP hydrolysis activity"/>
    <property type="evidence" value="ECO:0007669"/>
    <property type="project" value="InterPro"/>
</dbReference>
<dbReference type="RefSeq" id="WP_278099801.1">
    <property type="nucleotide sequence ID" value="NZ_CP091092.1"/>
</dbReference>
<dbReference type="GO" id="GO:0006302">
    <property type="term" value="P:double-strand break repair"/>
    <property type="evidence" value="ECO:0007669"/>
    <property type="project" value="InterPro"/>
</dbReference>
<accession>A0AAF0FYQ8</accession>
<reference evidence="5" key="1">
    <citation type="submission" date="2022-01" db="EMBL/GenBank/DDBJ databases">
        <title>Complete genome of Methanomicrobium antiquum DSM 21220.</title>
        <authorList>
            <person name="Chen S.-C."/>
            <person name="You Y.-T."/>
            <person name="Zhou Y.-Z."/>
            <person name="Lai M.-C."/>
        </authorList>
    </citation>
    <scope>NUCLEOTIDE SEQUENCE</scope>
    <source>
        <strain evidence="5">DSM 21220</strain>
    </source>
</reference>
<dbReference type="KEGG" id="manq:L1994_00785"/>
<dbReference type="InterPro" id="IPR027417">
    <property type="entry name" value="P-loop_NTPase"/>
</dbReference>
<evidence type="ECO:0000256" key="3">
    <source>
        <dbReference type="SAM" id="Coils"/>
    </source>
</evidence>
<dbReference type="PANTHER" id="PTHR32114:SF2">
    <property type="entry name" value="ABC TRANSPORTER ABCH.3"/>
    <property type="match status" value="1"/>
</dbReference>
<dbReference type="EMBL" id="CP091092">
    <property type="protein sequence ID" value="WFN36964.1"/>
    <property type="molecule type" value="Genomic_DNA"/>
</dbReference>
<keyword evidence="1 3" id="KW-0175">Coiled coil</keyword>
<gene>
    <name evidence="5" type="ORF">L1994_00785</name>
</gene>
<evidence type="ECO:0000256" key="1">
    <source>
        <dbReference type="ARBA" id="ARBA00023054"/>
    </source>
</evidence>
<proteinExistence type="inferred from homology"/>
<evidence type="ECO:0000256" key="2">
    <source>
        <dbReference type="ARBA" id="ARBA00049666"/>
    </source>
</evidence>
<dbReference type="PANTHER" id="PTHR32114">
    <property type="entry name" value="ABC TRANSPORTER ABCH.3"/>
    <property type="match status" value="1"/>
</dbReference>
<dbReference type="Proteomes" id="UP001218895">
    <property type="component" value="Chromosome"/>
</dbReference>
<feature type="coiled-coil region" evidence="3">
    <location>
        <begin position="246"/>
        <end position="407"/>
    </location>
</feature>
<feature type="coiled-coil region" evidence="3">
    <location>
        <begin position="874"/>
        <end position="905"/>
    </location>
</feature>
<feature type="coiled-coil region" evidence="3">
    <location>
        <begin position="459"/>
        <end position="598"/>
    </location>
</feature>
<evidence type="ECO:0000313" key="6">
    <source>
        <dbReference type="Proteomes" id="UP001218895"/>
    </source>
</evidence>
<dbReference type="GeneID" id="79948887"/>
<dbReference type="Pfam" id="PF13476">
    <property type="entry name" value="AAA_23"/>
    <property type="match status" value="1"/>
</dbReference>
<feature type="coiled-coil region" evidence="3">
    <location>
        <begin position="1017"/>
        <end position="1078"/>
    </location>
</feature>
<dbReference type="SUPFAM" id="SSF52540">
    <property type="entry name" value="P-loop containing nucleoside triphosphate hydrolases"/>
    <property type="match status" value="2"/>
</dbReference>
<dbReference type="InterPro" id="IPR038729">
    <property type="entry name" value="Rad50/SbcC_AAA"/>
</dbReference>